<evidence type="ECO:0000259" key="4">
    <source>
        <dbReference type="PROSITE" id="PS50043"/>
    </source>
</evidence>
<dbReference type="PROSITE" id="PS50043">
    <property type="entry name" value="HTH_LUXR_2"/>
    <property type="match status" value="1"/>
</dbReference>
<dbReference type="InterPro" id="IPR000792">
    <property type="entry name" value="Tscrpt_reg_LuxR_C"/>
</dbReference>
<evidence type="ECO:0000256" key="1">
    <source>
        <dbReference type="ARBA" id="ARBA00023015"/>
    </source>
</evidence>
<reference evidence="5" key="1">
    <citation type="submission" date="2019-08" db="EMBL/GenBank/DDBJ databases">
        <authorList>
            <person name="Kucharzyk K."/>
            <person name="Murdoch R.W."/>
            <person name="Higgins S."/>
            <person name="Loffler F."/>
        </authorList>
    </citation>
    <scope>NUCLEOTIDE SEQUENCE</scope>
</reference>
<keyword evidence="1" id="KW-0805">Transcription regulation</keyword>
<dbReference type="InterPro" id="IPR036388">
    <property type="entry name" value="WH-like_DNA-bd_sf"/>
</dbReference>
<dbReference type="InterPro" id="IPR016032">
    <property type="entry name" value="Sig_transdc_resp-reg_C-effctor"/>
</dbReference>
<name>A0A644V7X9_9ZZZZ</name>
<dbReference type="AlphaFoldDB" id="A0A644V7X9"/>
<gene>
    <name evidence="5" type="ORF">SDC9_33139</name>
</gene>
<dbReference type="Pfam" id="PF00196">
    <property type="entry name" value="GerE"/>
    <property type="match status" value="1"/>
</dbReference>
<proteinExistence type="predicted"/>
<evidence type="ECO:0000256" key="3">
    <source>
        <dbReference type="ARBA" id="ARBA00023163"/>
    </source>
</evidence>
<dbReference type="SMART" id="SM00421">
    <property type="entry name" value="HTH_LUXR"/>
    <property type="match status" value="1"/>
</dbReference>
<organism evidence="5">
    <name type="scientific">bioreactor metagenome</name>
    <dbReference type="NCBI Taxonomy" id="1076179"/>
    <lineage>
        <taxon>unclassified sequences</taxon>
        <taxon>metagenomes</taxon>
        <taxon>ecological metagenomes</taxon>
    </lineage>
</organism>
<dbReference type="Gene3D" id="1.10.10.10">
    <property type="entry name" value="Winged helix-like DNA-binding domain superfamily/Winged helix DNA-binding domain"/>
    <property type="match status" value="1"/>
</dbReference>
<evidence type="ECO:0000313" key="5">
    <source>
        <dbReference type="EMBL" id="MPL87145.1"/>
    </source>
</evidence>
<comment type="caution">
    <text evidence="5">The sequence shown here is derived from an EMBL/GenBank/DDBJ whole genome shotgun (WGS) entry which is preliminary data.</text>
</comment>
<dbReference type="PRINTS" id="PR00038">
    <property type="entry name" value="HTHLUXR"/>
</dbReference>
<feature type="domain" description="HTH luxR-type" evidence="4">
    <location>
        <begin position="1"/>
        <end position="65"/>
    </location>
</feature>
<dbReference type="EMBL" id="VSSQ01000233">
    <property type="protein sequence ID" value="MPL87145.1"/>
    <property type="molecule type" value="Genomic_DNA"/>
</dbReference>
<dbReference type="PANTHER" id="PTHR44688">
    <property type="entry name" value="DNA-BINDING TRANSCRIPTIONAL ACTIVATOR DEVR_DOSR"/>
    <property type="match status" value="1"/>
</dbReference>
<sequence length="123" mass="14263">MNLQAKLTDRQFQILELTATGLQQKEVANLLDISVKTVDNHIQVIKQKIGINNDRELTVFYFCRRFSIPYALIAIKRHLSALLLVCIFSIQIIHGDSFQARRVRSLRSSRRYECLTDNLQADE</sequence>
<dbReference type="GO" id="GO:0006355">
    <property type="term" value="P:regulation of DNA-templated transcription"/>
    <property type="evidence" value="ECO:0007669"/>
    <property type="project" value="InterPro"/>
</dbReference>
<dbReference type="GO" id="GO:0003677">
    <property type="term" value="F:DNA binding"/>
    <property type="evidence" value="ECO:0007669"/>
    <property type="project" value="UniProtKB-KW"/>
</dbReference>
<keyword evidence="3" id="KW-0804">Transcription</keyword>
<dbReference type="PANTHER" id="PTHR44688:SF16">
    <property type="entry name" value="DNA-BINDING TRANSCRIPTIONAL ACTIVATOR DEVR_DOSR"/>
    <property type="match status" value="1"/>
</dbReference>
<evidence type="ECO:0000256" key="2">
    <source>
        <dbReference type="ARBA" id="ARBA00023125"/>
    </source>
</evidence>
<dbReference type="CDD" id="cd06170">
    <property type="entry name" value="LuxR_C_like"/>
    <property type="match status" value="1"/>
</dbReference>
<accession>A0A644V7X9</accession>
<protein>
    <recommendedName>
        <fullName evidence="4">HTH luxR-type domain-containing protein</fullName>
    </recommendedName>
</protein>
<keyword evidence="2" id="KW-0238">DNA-binding</keyword>
<dbReference type="SUPFAM" id="SSF46894">
    <property type="entry name" value="C-terminal effector domain of the bipartite response regulators"/>
    <property type="match status" value="1"/>
</dbReference>